<protein>
    <submittedName>
        <fullName evidence="2">Nuclear transport factor 2 family protein</fullName>
    </submittedName>
</protein>
<dbReference type="InterPro" id="IPR032710">
    <property type="entry name" value="NTF2-like_dom_sf"/>
</dbReference>
<dbReference type="Pfam" id="PF12893">
    <property type="entry name" value="Lumazine_bd_2"/>
    <property type="match status" value="1"/>
</dbReference>
<dbReference type="SUPFAM" id="SSF54427">
    <property type="entry name" value="NTF2-like"/>
    <property type="match status" value="1"/>
</dbReference>
<dbReference type="RefSeq" id="WP_196992801.1">
    <property type="nucleotide sequence ID" value="NZ_JADWYR010000003.1"/>
</dbReference>
<accession>A0A931H0D5</accession>
<comment type="caution">
    <text evidence="2">The sequence shown here is derived from an EMBL/GenBank/DDBJ whole genome shotgun (WGS) entry which is preliminary data.</text>
</comment>
<proteinExistence type="predicted"/>
<dbReference type="EMBL" id="JADWYR010000003">
    <property type="protein sequence ID" value="MBG9378707.1"/>
    <property type="molecule type" value="Genomic_DNA"/>
</dbReference>
<keyword evidence="3" id="KW-1185">Reference proteome</keyword>
<evidence type="ECO:0000313" key="3">
    <source>
        <dbReference type="Proteomes" id="UP000628448"/>
    </source>
</evidence>
<dbReference type="Gene3D" id="3.10.450.50">
    <property type="match status" value="1"/>
</dbReference>
<dbReference type="Proteomes" id="UP000628448">
    <property type="component" value="Unassembled WGS sequence"/>
</dbReference>
<evidence type="ECO:0000256" key="1">
    <source>
        <dbReference type="SAM" id="SignalP"/>
    </source>
</evidence>
<feature type="signal peptide" evidence="1">
    <location>
        <begin position="1"/>
        <end position="20"/>
    </location>
</feature>
<name>A0A931H0D5_9BACT</name>
<dbReference type="AlphaFoldDB" id="A0A931H0D5"/>
<sequence length="151" mass="16791">MQKKLLLLVGVFSFAFSAKSQTTTEDSIKTVINNFFEAMRNADAKALTACFTDSAILQSVHVKDGNTTIANETVKAFADAIAAIKKGDADERIRFDVIKTDGALAVAWTPYEFYYKGNFSHCGADSYQLVRINGNWKIQYLIDTKRKTGCR</sequence>
<reference evidence="2" key="1">
    <citation type="submission" date="2020-11" db="EMBL/GenBank/DDBJ databases">
        <title>Bacterial whole genome sequence for Panacibacter sp. DH6.</title>
        <authorList>
            <person name="Le V."/>
            <person name="Ko S."/>
            <person name="Ahn C.-Y."/>
            <person name="Oh H.-M."/>
        </authorList>
    </citation>
    <scope>NUCLEOTIDE SEQUENCE</scope>
    <source>
        <strain evidence="2">DH6</strain>
    </source>
</reference>
<evidence type="ECO:0000313" key="2">
    <source>
        <dbReference type="EMBL" id="MBG9378707.1"/>
    </source>
</evidence>
<feature type="chain" id="PRO_5037436644" evidence="1">
    <location>
        <begin position="21"/>
        <end position="151"/>
    </location>
</feature>
<keyword evidence="1" id="KW-0732">Signal</keyword>
<dbReference type="InterPro" id="IPR039437">
    <property type="entry name" value="FrzH/put_lumazine-bd"/>
</dbReference>
<gene>
    <name evidence="2" type="ORF">I5907_20920</name>
</gene>
<organism evidence="2 3">
    <name type="scientific">Panacibacter microcysteis</name>
    <dbReference type="NCBI Taxonomy" id="2793269"/>
    <lineage>
        <taxon>Bacteria</taxon>
        <taxon>Pseudomonadati</taxon>
        <taxon>Bacteroidota</taxon>
        <taxon>Chitinophagia</taxon>
        <taxon>Chitinophagales</taxon>
        <taxon>Chitinophagaceae</taxon>
        <taxon>Panacibacter</taxon>
    </lineage>
</organism>